<keyword evidence="3" id="KW-1185">Reference proteome</keyword>
<feature type="transmembrane region" description="Helical" evidence="1">
    <location>
        <begin position="80"/>
        <end position="108"/>
    </location>
</feature>
<organism evidence="2 3">
    <name type="scientific">Gordonia hirsuta DSM 44140 = NBRC 16056</name>
    <dbReference type="NCBI Taxonomy" id="1121927"/>
    <lineage>
        <taxon>Bacteria</taxon>
        <taxon>Bacillati</taxon>
        <taxon>Actinomycetota</taxon>
        <taxon>Actinomycetes</taxon>
        <taxon>Mycobacteriales</taxon>
        <taxon>Gordoniaceae</taxon>
        <taxon>Gordonia</taxon>
    </lineage>
</organism>
<keyword evidence="1" id="KW-0472">Membrane</keyword>
<dbReference type="eggNOG" id="ENOG5031VR4">
    <property type="taxonomic scope" value="Bacteria"/>
</dbReference>
<feature type="transmembrane region" description="Helical" evidence="1">
    <location>
        <begin position="148"/>
        <end position="168"/>
    </location>
</feature>
<name>L7L8P8_9ACTN</name>
<dbReference type="STRING" id="1121927.GOHSU_20_00320"/>
<gene>
    <name evidence="2" type="ORF">GOHSU_20_00320</name>
</gene>
<dbReference type="Pfam" id="PF17270">
    <property type="entry name" value="DUF5336"/>
    <property type="match status" value="1"/>
</dbReference>
<comment type="caution">
    <text evidence="2">The sequence shown here is derived from an EMBL/GenBank/DDBJ whole genome shotgun (WGS) entry which is preliminary data.</text>
</comment>
<dbReference type="AlphaFoldDB" id="L7L8P8"/>
<sequence length="175" mass="17986">MGQGQGPYPGPPSYGAPTGPAGPSGPAFLAEVPLPFKLALGSGVAGLITYIMGFLSWVTISDDIDRKAERWADDLNGEIGIPAFLTMVFTPGYFLLFLGAAGVAAFAFLAPKWRKYLPHVAALVVVSWLGLLACALAMPGFISLGAGAIVSLILGAVQLGLIGAAVVLDGRNESQ</sequence>
<feature type="transmembrane region" description="Helical" evidence="1">
    <location>
        <begin position="120"/>
        <end position="142"/>
    </location>
</feature>
<protein>
    <submittedName>
        <fullName evidence="2">Uncharacterized protein</fullName>
    </submittedName>
</protein>
<evidence type="ECO:0000256" key="1">
    <source>
        <dbReference type="SAM" id="Phobius"/>
    </source>
</evidence>
<keyword evidence="1" id="KW-0812">Transmembrane</keyword>
<dbReference type="Proteomes" id="UP000053405">
    <property type="component" value="Unassembled WGS sequence"/>
</dbReference>
<dbReference type="EMBL" id="BANT01000020">
    <property type="protein sequence ID" value="GAC57495.1"/>
    <property type="molecule type" value="Genomic_DNA"/>
</dbReference>
<feature type="transmembrane region" description="Helical" evidence="1">
    <location>
        <begin position="38"/>
        <end position="60"/>
    </location>
</feature>
<reference evidence="2 3" key="1">
    <citation type="submission" date="2012-12" db="EMBL/GenBank/DDBJ databases">
        <title>Whole genome shotgun sequence of Gordonia hirsuta NBRC 16056.</title>
        <authorList>
            <person name="Isaki-Nakamura S."/>
            <person name="Hosoyama A."/>
            <person name="Tsuchikane K."/>
            <person name="Katsumata H."/>
            <person name="Baba S."/>
            <person name="Yamazaki S."/>
            <person name="Fujita N."/>
        </authorList>
    </citation>
    <scope>NUCLEOTIDE SEQUENCE [LARGE SCALE GENOMIC DNA]</scope>
    <source>
        <strain evidence="2 3">NBRC 16056</strain>
    </source>
</reference>
<evidence type="ECO:0000313" key="2">
    <source>
        <dbReference type="EMBL" id="GAC57495.1"/>
    </source>
</evidence>
<proteinExistence type="predicted"/>
<accession>L7L8P8</accession>
<evidence type="ECO:0000313" key="3">
    <source>
        <dbReference type="Proteomes" id="UP000053405"/>
    </source>
</evidence>
<keyword evidence="1" id="KW-1133">Transmembrane helix</keyword>
<dbReference type="InterPro" id="IPR035166">
    <property type="entry name" value="DUF5336"/>
</dbReference>